<gene>
    <name evidence="2" type="ORF">MKK02DRAFT_27811</name>
</gene>
<feature type="chain" id="PRO_5041457253" evidence="1">
    <location>
        <begin position="22"/>
        <end position="503"/>
    </location>
</feature>
<dbReference type="EMBL" id="JAKWFO010000006">
    <property type="protein sequence ID" value="KAI9634636.1"/>
    <property type="molecule type" value="Genomic_DNA"/>
</dbReference>
<dbReference type="Proteomes" id="UP001164286">
    <property type="component" value="Unassembled WGS sequence"/>
</dbReference>
<evidence type="ECO:0000256" key="1">
    <source>
        <dbReference type="SAM" id="SignalP"/>
    </source>
</evidence>
<feature type="signal peptide" evidence="1">
    <location>
        <begin position="1"/>
        <end position="21"/>
    </location>
</feature>
<keyword evidence="1" id="KW-0732">Signal</keyword>
<keyword evidence="3" id="KW-1185">Reference proteome</keyword>
<name>A0AA38LUZ8_9TREE</name>
<evidence type="ECO:0000313" key="3">
    <source>
        <dbReference type="Proteomes" id="UP001164286"/>
    </source>
</evidence>
<protein>
    <submittedName>
        <fullName evidence="2">Uncharacterized protein</fullName>
    </submittedName>
</protein>
<organism evidence="2 3">
    <name type="scientific">Dioszegia hungarica</name>
    <dbReference type="NCBI Taxonomy" id="4972"/>
    <lineage>
        <taxon>Eukaryota</taxon>
        <taxon>Fungi</taxon>
        <taxon>Dikarya</taxon>
        <taxon>Basidiomycota</taxon>
        <taxon>Agaricomycotina</taxon>
        <taxon>Tremellomycetes</taxon>
        <taxon>Tremellales</taxon>
        <taxon>Bulleribasidiaceae</taxon>
        <taxon>Dioszegia</taxon>
    </lineage>
</organism>
<dbReference type="RefSeq" id="XP_052944413.1">
    <property type="nucleotide sequence ID" value="XM_053087405.1"/>
</dbReference>
<dbReference type="AlphaFoldDB" id="A0AA38LUZ8"/>
<sequence length="503" mass="54932">MVKAILFPAALVGMLVPSVLAAAGTIRVSATGVDNKAWLNIFGVDTATYLDFQEKGTGDEKFLLVDASPGSAIKIPKAEWQKGRGVFSFHEKQAGSAGLEVVREGQGAEWRLTLRTLDELKNTADVLGDCQDVTINGVTLRCDDKPQKLNCLKAHVEPDPFRSPSYGDLTRGPWSTSARDRYSYRPSTLKHLASPSLRTHPHSSMIFYGLVPLVLALSTGDARAVAADLSVQARDGPVNNIDIMIGPDFKIISGETTMGKAGTHPWGDNVLVEGRVRPQITVGGLGKLEKPTGSSVEAPITQQEWKFLGSSQVGGKTEEFLGSCRIKLYDNESVVEMTGPPTFMLTNRTVRWNTQYISKSRAMYLVCARWITKVDLSRCVRLLPAHAIIRIGRDSRDAMMNAIESKLTASGGKMASPLRPHQGRLERTCGGTVLYTARKVWRRLRDEPVETKSFRAAVQETRSIVEWHETAGAPSVRPNVVSTLIGSKNSFELSVATRDLLGS</sequence>
<evidence type="ECO:0000313" key="2">
    <source>
        <dbReference type="EMBL" id="KAI9634636.1"/>
    </source>
</evidence>
<comment type="caution">
    <text evidence="2">The sequence shown here is derived from an EMBL/GenBank/DDBJ whole genome shotgun (WGS) entry which is preliminary data.</text>
</comment>
<accession>A0AA38LUZ8</accession>
<dbReference type="GeneID" id="77726610"/>
<reference evidence="2" key="1">
    <citation type="journal article" date="2022" name="G3 (Bethesda)">
        <title>High quality genome of the basidiomycete yeast Dioszegia hungarica PDD-24b-2 isolated from cloud water.</title>
        <authorList>
            <person name="Jarrige D."/>
            <person name="Haridas S."/>
            <person name="Bleykasten-Grosshans C."/>
            <person name="Joly M."/>
            <person name="Nadalig T."/>
            <person name="Sancelme M."/>
            <person name="Vuilleumier S."/>
            <person name="Grigoriev I.V."/>
            <person name="Amato P."/>
            <person name="Bringel F."/>
        </authorList>
    </citation>
    <scope>NUCLEOTIDE SEQUENCE</scope>
    <source>
        <strain evidence="2">PDD-24b-2</strain>
    </source>
</reference>
<proteinExistence type="predicted"/>